<dbReference type="InterPro" id="IPR050135">
    <property type="entry name" value="dGTPase-like"/>
</dbReference>
<dbReference type="SUPFAM" id="SSF109604">
    <property type="entry name" value="HD-domain/PDEase-like"/>
    <property type="match status" value="1"/>
</dbReference>
<feature type="compositionally biased region" description="Basic and acidic residues" evidence="3">
    <location>
        <begin position="1"/>
        <end position="11"/>
    </location>
</feature>
<dbReference type="Gene3D" id="1.10.3210.10">
    <property type="entry name" value="Hypothetical protein af1432"/>
    <property type="match status" value="1"/>
</dbReference>
<keyword evidence="1 2" id="KW-0378">Hydrolase</keyword>
<evidence type="ECO:0000259" key="4">
    <source>
        <dbReference type="PROSITE" id="PS51831"/>
    </source>
</evidence>
<dbReference type="PANTHER" id="PTHR11373">
    <property type="entry name" value="DEOXYNUCLEOSIDE TRIPHOSPHATE TRIPHOSPHOHYDROLASE"/>
    <property type="match status" value="1"/>
</dbReference>
<feature type="region of interest" description="Disordered" evidence="3">
    <location>
        <begin position="1"/>
        <end position="26"/>
    </location>
</feature>
<dbReference type="InterPro" id="IPR023023">
    <property type="entry name" value="dNTPase_2"/>
</dbReference>
<dbReference type="Pfam" id="PF01966">
    <property type="entry name" value="HD"/>
    <property type="match status" value="1"/>
</dbReference>
<dbReference type="CDD" id="cd00077">
    <property type="entry name" value="HDc"/>
    <property type="match status" value="1"/>
</dbReference>
<evidence type="ECO:0000256" key="1">
    <source>
        <dbReference type="ARBA" id="ARBA00022801"/>
    </source>
</evidence>
<accession>A0A1H6LNL3</accession>
<dbReference type="Pfam" id="PF13286">
    <property type="entry name" value="HD_assoc"/>
    <property type="match status" value="1"/>
</dbReference>
<dbReference type="NCBIfam" id="NF003701">
    <property type="entry name" value="PRK05318.1"/>
    <property type="match status" value="1"/>
</dbReference>
<reference evidence="6" key="1">
    <citation type="submission" date="2016-10" db="EMBL/GenBank/DDBJ databases">
        <authorList>
            <person name="Varghese N."/>
            <person name="Submissions S."/>
        </authorList>
    </citation>
    <scope>NUCLEOTIDE SEQUENCE [LARGE SCALE GENOMIC DNA]</scope>
    <source>
        <strain evidence="6">DSM 17616</strain>
    </source>
</reference>
<dbReference type="OrthoDB" id="9803619at2"/>
<evidence type="ECO:0000313" key="6">
    <source>
        <dbReference type="Proteomes" id="UP000199371"/>
    </source>
</evidence>
<dbReference type="STRING" id="173990.SAMN05660691_01894"/>
<dbReference type="InterPro" id="IPR026875">
    <property type="entry name" value="PHydrolase_assoc_dom"/>
</dbReference>
<gene>
    <name evidence="5" type="ORF">SAMN05660691_01894</name>
</gene>
<sequence length="428" mass="48091">MPHPLWSERRSGISNSRPGDQRTPWQRDRARILHSAAFRRLQSKTQILGIGQNDFYRTRLTHSLEAAQIGTGLVSQLRSKVDAAQLAFLPEDSLMEALCLAHDIGHPPFGHGGETALNYKMLHAGGFEGNGQTLRIVAKLEPYTLQHGMDLSRRTLLGLLKYPVLQPDLRHEVVAATNPLNLTPWKPAKAIFAADADILTWILAPLSEADRSLFQSTDTLDKSPYLKSRYKSLDASIMELADDIAYGVHDLEDAIVLGNISQTQWQQHTQANWDALPGELRQLMQQISAALFCHQHHLRKDAIGSLVNLLISSVTLYEALPQAQEPLIRYNAALAAAPQAILHCLKQVVYRCVISKPEIQQSRFRCQNMLMALFDAFSSDPSRLLPANTQQRWSDAPDELKPRVICDYISGMTDDYAEHMYRRLYATV</sequence>
<dbReference type="HAMAP" id="MF_01212">
    <property type="entry name" value="dGTPase_type2"/>
    <property type="match status" value="1"/>
</dbReference>
<evidence type="ECO:0000313" key="5">
    <source>
        <dbReference type="EMBL" id="SEH87768.1"/>
    </source>
</evidence>
<dbReference type="SMART" id="SM00471">
    <property type="entry name" value="HDc"/>
    <property type="match status" value="1"/>
</dbReference>
<keyword evidence="6" id="KW-1185">Reference proteome</keyword>
<organism evidence="5 6">
    <name type="scientific">Rheinheimera pacifica</name>
    <dbReference type="NCBI Taxonomy" id="173990"/>
    <lineage>
        <taxon>Bacteria</taxon>
        <taxon>Pseudomonadati</taxon>
        <taxon>Pseudomonadota</taxon>
        <taxon>Gammaproteobacteria</taxon>
        <taxon>Chromatiales</taxon>
        <taxon>Chromatiaceae</taxon>
        <taxon>Rheinheimera</taxon>
    </lineage>
</organism>
<dbReference type="AlphaFoldDB" id="A0A1H6LNL3"/>
<feature type="domain" description="HD" evidence="4">
    <location>
        <begin position="59"/>
        <end position="247"/>
    </location>
</feature>
<dbReference type="GO" id="GO:0008832">
    <property type="term" value="F:dGTPase activity"/>
    <property type="evidence" value="ECO:0007669"/>
    <property type="project" value="TreeGrafter"/>
</dbReference>
<dbReference type="NCBIfam" id="TIGR01353">
    <property type="entry name" value="dGTP_triPase"/>
    <property type="match status" value="1"/>
</dbReference>
<dbReference type="PANTHER" id="PTHR11373:SF40">
    <property type="entry name" value="DEOXYGUANOSINETRIPHOSPHATE TRIPHOSPHOHYDROLASE-LIKE PROTEIN 2"/>
    <property type="match status" value="1"/>
</dbReference>
<evidence type="ECO:0000256" key="3">
    <source>
        <dbReference type="SAM" id="MobiDB-lite"/>
    </source>
</evidence>
<dbReference type="InterPro" id="IPR003607">
    <property type="entry name" value="HD/PDEase_dom"/>
</dbReference>
<dbReference type="NCBIfam" id="NF041026">
    <property type="entry name" value="antiphage_dGTPase"/>
    <property type="match status" value="1"/>
</dbReference>
<proteinExistence type="inferred from homology"/>
<dbReference type="Proteomes" id="UP000199371">
    <property type="component" value="Unassembled WGS sequence"/>
</dbReference>
<dbReference type="GO" id="GO:0006203">
    <property type="term" value="P:dGTP catabolic process"/>
    <property type="evidence" value="ECO:0007669"/>
    <property type="project" value="TreeGrafter"/>
</dbReference>
<comment type="similarity">
    <text evidence="2">Belongs to the dGTPase family. Type 2 subfamily.</text>
</comment>
<dbReference type="EMBL" id="FNXF01000006">
    <property type="protein sequence ID" value="SEH87768.1"/>
    <property type="molecule type" value="Genomic_DNA"/>
</dbReference>
<name>A0A1H6LNL3_9GAMM</name>
<protein>
    <recommendedName>
        <fullName evidence="2">Deoxyguanosinetriphosphate triphosphohydrolase-like protein</fullName>
    </recommendedName>
</protein>
<evidence type="ECO:0000256" key="2">
    <source>
        <dbReference type="HAMAP-Rule" id="MF_01212"/>
    </source>
</evidence>
<dbReference type="RefSeq" id="WP_092792678.1">
    <property type="nucleotide sequence ID" value="NZ_FNXF01000006.1"/>
</dbReference>
<dbReference type="InterPro" id="IPR006674">
    <property type="entry name" value="HD_domain"/>
</dbReference>
<dbReference type="PROSITE" id="PS51831">
    <property type="entry name" value="HD"/>
    <property type="match status" value="1"/>
</dbReference>
<dbReference type="InterPro" id="IPR006261">
    <property type="entry name" value="dGTPase"/>
</dbReference>